<proteinExistence type="predicted"/>
<dbReference type="InterPro" id="IPR005180">
    <property type="entry name" value="DUF302"/>
</dbReference>
<dbReference type="InterPro" id="IPR035923">
    <property type="entry name" value="TT1751-like_sf"/>
</dbReference>
<dbReference type="EMBL" id="NRSG01000005">
    <property type="protein sequence ID" value="MBK1656887.1"/>
    <property type="molecule type" value="Genomic_DNA"/>
</dbReference>
<dbReference type="CDD" id="cd14797">
    <property type="entry name" value="DUF302"/>
    <property type="match status" value="1"/>
</dbReference>
<dbReference type="Proteomes" id="UP000697995">
    <property type="component" value="Unassembled WGS sequence"/>
</dbReference>
<gene>
    <name evidence="3" type="ORF">CKO45_01435</name>
</gene>
<evidence type="ECO:0000313" key="3">
    <source>
        <dbReference type="EMBL" id="MBK1656887.1"/>
    </source>
</evidence>
<dbReference type="PANTHER" id="PTHR38342:SF2">
    <property type="entry name" value="INNER MEMBRANE OR EXPORTED"/>
    <property type="match status" value="1"/>
</dbReference>
<name>A0ABS1CRH4_9PROT</name>
<dbReference type="PANTHER" id="PTHR38342">
    <property type="entry name" value="SLR5037 PROTEIN"/>
    <property type="match status" value="1"/>
</dbReference>
<feature type="domain" description="DUF302" evidence="2">
    <location>
        <begin position="57"/>
        <end position="117"/>
    </location>
</feature>
<feature type="chain" id="PRO_5046542641" description="DUF302 domain-containing protein" evidence="1">
    <location>
        <begin position="19"/>
        <end position="152"/>
    </location>
</feature>
<feature type="signal peptide" evidence="1">
    <location>
        <begin position="1"/>
        <end position="18"/>
    </location>
</feature>
<keyword evidence="1" id="KW-0732">Signal</keyword>
<evidence type="ECO:0000313" key="4">
    <source>
        <dbReference type="Proteomes" id="UP000697995"/>
    </source>
</evidence>
<evidence type="ECO:0000259" key="2">
    <source>
        <dbReference type="Pfam" id="PF03625"/>
    </source>
</evidence>
<sequence length="152" mass="15746">MVACGCIITAAWTMPAKAAETAMVPVKRLQSAYPFADTLQKLRSALEGKGFTIFAVIDQREAARSAGLDMPPTTLVIYGNPMGGTPLMLAAPDFGIELPLKLLVREEAGGRVLVVYTPAQALEGRHGLPAGLATKLAGAEPLMVAAIGAAAD</sequence>
<protein>
    <recommendedName>
        <fullName evidence="2">DUF302 domain-containing protein</fullName>
    </recommendedName>
</protein>
<reference evidence="3 4" key="1">
    <citation type="journal article" date="2020" name="Microorganisms">
        <title>Osmotic Adaptation and Compatible Solute Biosynthesis of Phototrophic Bacteria as Revealed from Genome Analyses.</title>
        <authorList>
            <person name="Imhoff J.F."/>
            <person name="Rahn T."/>
            <person name="Kunzel S."/>
            <person name="Keller A."/>
            <person name="Neulinger S.C."/>
        </authorList>
    </citation>
    <scope>NUCLEOTIDE SEQUENCE [LARGE SCALE GENOMIC DNA]</scope>
    <source>
        <strain evidence="3 4">DSM 15382</strain>
    </source>
</reference>
<dbReference type="Pfam" id="PF03625">
    <property type="entry name" value="DUF302"/>
    <property type="match status" value="1"/>
</dbReference>
<dbReference type="SUPFAM" id="SSF103247">
    <property type="entry name" value="TT1751-like"/>
    <property type="match status" value="1"/>
</dbReference>
<evidence type="ECO:0000256" key="1">
    <source>
        <dbReference type="SAM" id="SignalP"/>
    </source>
</evidence>
<accession>A0ABS1CRH4</accession>
<keyword evidence="4" id="KW-1185">Reference proteome</keyword>
<comment type="caution">
    <text evidence="3">The sequence shown here is derived from an EMBL/GenBank/DDBJ whole genome shotgun (WGS) entry which is preliminary data.</text>
</comment>
<organism evidence="3 4">
    <name type="scientific">Paracraurococcus ruber</name>
    <dbReference type="NCBI Taxonomy" id="77675"/>
    <lineage>
        <taxon>Bacteria</taxon>
        <taxon>Pseudomonadati</taxon>
        <taxon>Pseudomonadota</taxon>
        <taxon>Alphaproteobacteria</taxon>
        <taxon>Acetobacterales</taxon>
        <taxon>Roseomonadaceae</taxon>
        <taxon>Paracraurococcus</taxon>
    </lineage>
</organism>
<dbReference type="Gene3D" id="3.30.310.70">
    <property type="entry name" value="TT1751-like domain"/>
    <property type="match status" value="1"/>
</dbReference>